<reference evidence="3" key="1">
    <citation type="journal article" date="2019" name="Int. J. Syst. Evol. Microbiol.">
        <title>The Global Catalogue of Microorganisms (GCM) 10K type strain sequencing project: providing services to taxonomists for standard genome sequencing and annotation.</title>
        <authorList>
            <consortium name="The Broad Institute Genomics Platform"/>
            <consortium name="The Broad Institute Genome Sequencing Center for Infectious Disease"/>
            <person name="Wu L."/>
            <person name="Ma J."/>
        </authorList>
    </citation>
    <scope>NUCLEOTIDE SEQUENCE [LARGE SCALE GENOMIC DNA]</scope>
    <source>
        <strain evidence="3">NBRC 103632</strain>
    </source>
</reference>
<protein>
    <submittedName>
        <fullName evidence="2">Uncharacterized protein</fullName>
    </submittedName>
</protein>
<feature type="region of interest" description="Disordered" evidence="1">
    <location>
        <begin position="83"/>
        <end position="112"/>
    </location>
</feature>
<organism evidence="2 3">
    <name type="scientific">Methylobacterium tardum</name>
    <dbReference type="NCBI Taxonomy" id="374432"/>
    <lineage>
        <taxon>Bacteria</taxon>
        <taxon>Pseudomonadati</taxon>
        <taxon>Pseudomonadota</taxon>
        <taxon>Alphaproteobacteria</taxon>
        <taxon>Hyphomicrobiales</taxon>
        <taxon>Methylobacteriaceae</taxon>
        <taxon>Methylobacterium</taxon>
    </lineage>
</organism>
<name>A0AA37TJQ5_9HYPH</name>
<comment type="caution">
    <text evidence="2">The sequence shown here is derived from an EMBL/GenBank/DDBJ whole genome shotgun (WGS) entry which is preliminary data.</text>
</comment>
<dbReference type="EMBL" id="BSPL01000011">
    <property type="protein sequence ID" value="GLS69333.1"/>
    <property type="molecule type" value="Genomic_DNA"/>
</dbReference>
<dbReference type="Proteomes" id="UP001157440">
    <property type="component" value="Unassembled WGS sequence"/>
</dbReference>
<sequence length="123" mass="13602">MHSQRVDLTWNAPDECAFVFLLLLFRKQRLLVTAAGTCDRPADHSAIRAVLRRAPAYVDGLRFARGVRRWPLIARARNQWPRAGAHASAAGSEPVSATPWNAKKEPGTEPGFEVILHGGRHQG</sequence>
<dbReference type="AlphaFoldDB" id="A0AA37TJQ5"/>
<gene>
    <name evidence="2" type="ORF">GCM10007890_13460</name>
</gene>
<keyword evidence="3" id="KW-1185">Reference proteome</keyword>
<accession>A0AA37TJQ5</accession>
<evidence type="ECO:0000313" key="2">
    <source>
        <dbReference type="EMBL" id="GLS69333.1"/>
    </source>
</evidence>
<evidence type="ECO:0000313" key="3">
    <source>
        <dbReference type="Proteomes" id="UP001157440"/>
    </source>
</evidence>
<proteinExistence type="predicted"/>
<evidence type="ECO:0000256" key="1">
    <source>
        <dbReference type="SAM" id="MobiDB-lite"/>
    </source>
</evidence>